<dbReference type="RefSeq" id="XP_073558399.1">
    <property type="nucleotide sequence ID" value="XM_073702978.1"/>
</dbReference>
<gene>
    <name evidence="1" type="ORF">CCMA1212_005731</name>
</gene>
<dbReference type="Proteomes" id="UP001642720">
    <property type="component" value="Unassembled WGS sequence"/>
</dbReference>
<accession>A0ABY2H1V8</accession>
<evidence type="ECO:0000313" key="2">
    <source>
        <dbReference type="Proteomes" id="UP001642720"/>
    </source>
</evidence>
<dbReference type="GeneID" id="300577428"/>
<reference evidence="1 2" key="1">
    <citation type="submission" date="2018-01" db="EMBL/GenBank/DDBJ databases">
        <title>Genome characterization of the sugarcane-associated fungus Trichoderma ghanense CCMA-1212 and their application in lignocelulose bioconversion.</title>
        <authorList>
            <person name="Steindorff A.S."/>
            <person name="Mendes T.D."/>
            <person name="Vilela E.S.D."/>
            <person name="Rodrigues D.S."/>
            <person name="Formighieri E.F."/>
            <person name="Melo I.S."/>
            <person name="Favaro L.C.L."/>
        </authorList>
    </citation>
    <scope>NUCLEOTIDE SEQUENCE [LARGE SCALE GENOMIC DNA]</scope>
    <source>
        <strain evidence="1 2">CCMA-1212</strain>
    </source>
</reference>
<evidence type="ECO:0000313" key="1">
    <source>
        <dbReference type="EMBL" id="TFB02198.1"/>
    </source>
</evidence>
<organism evidence="1 2">
    <name type="scientific">Trichoderma ghanense</name>
    <dbReference type="NCBI Taxonomy" id="65468"/>
    <lineage>
        <taxon>Eukaryota</taxon>
        <taxon>Fungi</taxon>
        <taxon>Dikarya</taxon>
        <taxon>Ascomycota</taxon>
        <taxon>Pezizomycotina</taxon>
        <taxon>Sordariomycetes</taxon>
        <taxon>Hypocreomycetidae</taxon>
        <taxon>Hypocreales</taxon>
        <taxon>Hypocreaceae</taxon>
        <taxon>Trichoderma</taxon>
    </lineage>
</organism>
<proteinExistence type="predicted"/>
<sequence length="68" mass="7860">MDVELDIKVGISEEVRMRIRMDVTRGVKRIPRSLLADSYLLLCFTPSSFNKFACFMQDESNKCMVLVL</sequence>
<dbReference type="EMBL" id="PPTA01000007">
    <property type="protein sequence ID" value="TFB02198.1"/>
    <property type="molecule type" value="Genomic_DNA"/>
</dbReference>
<keyword evidence="2" id="KW-1185">Reference proteome</keyword>
<comment type="caution">
    <text evidence="1">The sequence shown here is derived from an EMBL/GenBank/DDBJ whole genome shotgun (WGS) entry which is preliminary data.</text>
</comment>
<name>A0ABY2H1V8_9HYPO</name>
<protein>
    <submittedName>
        <fullName evidence="1">Uncharacterized protein</fullName>
    </submittedName>
</protein>